<sequence>MSQPWQHQQQHPHQPQPGQPGYGYPQQPGYGYPQQPGYGYPQQPGYGYPQPGMGPPAPPPPPAPYARRPQPGVAILVSLAAALALALLYGFLTGMVVDFESLIEDAARNGDTEIDVAQLTWLAAAVGALIGLPAAKLAPGQPAAYWTAGALAVVAMLLGETFATAVLASEATDGAKGAFEMFIDNFSDMWEGWTENAHGMTWPLAALAPAAAVLTGYLVGGTTPPQPRTWP</sequence>
<organism evidence="3 4">
    <name type="scientific">Streptomyces johnsoniae</name>
    <dbReference type="NCBI Taxonomy" id="3075532"/>
    <lineage>
        <taxon>Bacteria</taxon>
        <taxon>Bacillati</taxon>
        <taxon>Actinomycetota</taxon>
        <taxon>Actinomycetes</taxon>
        <taxon>Kitasatosporales</taxon>
        <taxon>Streptomycetaceae</taxon>
        <taxon>Streptomyces</taxon>
    </lineage>
</organism>
<protein>
    <recommendedName>
        <fullName evidence="5">Integral membrane protein</fullName>
    </recommendedName>
</protein>
<keyword evidence="4" id="KW-1185">Reference proteome</keyword>
<evidence type="ECO:0008006" key="5">
    <source>
        <dbReference type="Google" id="ProtNLM"/>
    </source>
</evidence>
<evidence type="ECO:0000313" key="3">
    <source>
        <dbReference type="EMBL" id="MDT0444312.1"/>
    </source>
</evidence>
<gene>
    <name evidence="3" type="ORF">RM779_17165</name>
</gene>
<name>A0ABU2S5S4_9ACTN</name>
<evidence type="ECO:0000313" key="4">
    <source>
        <dbReference type="Proteomes" id="UP001183615"/>
    </source>
</evidence>
<feature type="transmembrane region" description="Helical" evidence="2">
    <location>
        <begin position="144"/>
        <end position="168"/>
    </location>
</feature>
<reference evidence="4" key="1">
    <citation type="submission" date="2023-07" db="EMBL/GenBank/DDBJ databases">
        <title>30 novel species of actinomycetes from the DSMZ collection.</title>
        <authorList>
            <person name="Nouioui I."/>
        </authorList>
    </citation>
    <scope>NUCLEOTIDE SEQUENCE [LARGE SCALE GENOMIC DNA]</scope>
    <source>
        <strain evidence="4">DSM 41886</strain>
    </source>
</reference>
<dbReference type="Proteomes" id="UP001183615">
    <property type="component" value="Unassembled WGS sequence"/>
</dbReference>
<feature type="transmembrane region" description="Helical" evidence="2">
    <location>
        <begin position="200"/>
        <end position="219"/>
    </location>
</feature>
<dbReference type="SUPFAM" id="SSF81995">
    <property type="entry name" value="beta-sandwich domain of Sec23/24"/>
    <property type="match status" value="1"/>
</dbReference>
<feature type="transmembrane region" description="Helical" evidence="2">
    <location>
        <begin position="116"/>
        <end position="132"/>
    </location>
</feature>
<feature type="compositionally biased region" description="Low complexity" evidence="1">
    <location>
        <begin position="22"/>
        <end position="51"/>
    </location>
</feature>
<evidence type="ECO:0000256" key="1">
    <source>
        <dbReference type="SAM" id="MobiDB-lite"/>
    </source>
</evidence>
<feature type="transmembrane region" description="Helical" evidence="2">
    <location>
        <begin position="73"/>
        <end position="96"/>
    </location>
</feature>
<keyword evidence="2" id="KW-0812">Transmembrane</keyword>
<comment type="caution">
    <text evidence="3">The sequence shown here is derived from an EMBL/GenBank/DDBJ whole genome shotgun (WGS) entry which is preliminary data.</text>
</comment>
<feature type="compositionally biased region" description="Low complexity" evidence="1">
    <location>
        <begin position="1"/>
        <end position="13"/>
    </location>
</feature>
<evidence type="ECO:0000256" key="2">
    <source>
        <dbReference type="SAM" id="Phobius"/>
    </source>
</evidence>
<keyword evidence="2" id="KW-0472">Membrane</keyword>
<dbReference type="EMBL" id="JAVREV010000009">
    <property type="protein sequence ID" value="MDT0444312.1"/>
    <property type="molecule type" value="Genomic_DNA"/>
</dbReference>
<keyword evidence="2" id="KW-1133">Transmembrane helix</keyword>
<feature type="compositionally biased region" description="Pro residues" evidence="1">
    <location>
        <begin position="52"/>
        <end position="64"/>
    </location>
</feature>
<accession>A0ABU2S5S4</accession>
<dbReference type="RefSeq" id="WP_311618588.1">
    <property type="nucleotide sequence ID" value="NZ_JAVREV010000009.1"/>
</dbReference>
<proteinExistence type="predicted"/>
<feature type="region of interest" description="Disordered" evidence="1">
    <location>
        <begin position="1"/>
        <end position="66"/>
    </location>
</feature>